<feature type="region of interest" description="Disordered" evidence="1">
    <location>
        <begin position="75"/>
        <end position="126"/>
    </location>
</feature>
<feature type="compositionally biased region" description="Polar residues" evidence="1">
    <location>
        <begin position="82"/>
        <end position="111"/>
    </location>
</feature>
<evidence type="ECO:0000259" key="2">
    <source>
        <dbReference type="Pfam" id="PF11706"/>
    </source>
</evidence>
<keyword evidence="4" id="KW-1185">Reference proteome</keyword>
<evidence type="ECO:0000256" key="1">
    <source>
        <dbReference type="SAM" id="MobiDB-lite"/>
    </source>
</evidence>
<organism evidence="3 4">
    <name type="scientific">Prauserella halophila</name>
    <dbReference type="NCBI Taxonomy" id="185641"/>
    <lineage>
        <taxon>Bacteria</taxon>
        <taxon>Bacillati</taxon>
        <taxon>Actinomycetota</taxon>
        <taxon>Actinomycetes</taxon>
        <taxon>Pseudonocardiales</taxon>
        <taxon>Pseudonocardiaceae</taxon>
        <taxon>Prauserella</taxon>
    </lineage>
</organism>
<dbReference type="EMBL" id="BAAALN010000019">
    <property type="protein sequence ID" value="GAA1251851.1"/>
    <property type="molecule type" value="Genomic_DNA"/>
</dbReference>
<dbReference type="InterPro" id="IPR023286">
    <property type="entry name" value="ABATE_dom_sf"/>
</dbReference>
<reference evidence="3 4" key="1">
    <citation type="journal article" date="2019" name="Int. J. Syst. Evol. Microbiol.">
        <title>The Global Catalogue of Microorganisms (GCM) 10K type strain sequencing project: providing services to taxonomists for standard genome sequencing and annotation.</title>
        <authorList>
            <consortium name="The Broad Institute Genomics Platform"/>
            <consortium name="The Broad Institute Genome Sequencing Center for Infectious Disease"/>
            <person name="Wu L."/>
            <person name="Ma J."/>
        </authorList>
    </citation>
    <scope>NUCLEOTIDE SEQUENCE [LARGE SCALE GENOMIC DNA]</scope>
    <source>
        <strain evidence="3 4">JCM 13023</strain>
    </source>
</reference>
<protein>
    <submittedName>
        <fullName evidence="3">CGNR zinc finger domain-containing protein</fullName>
    </submittedName>
</protein>
<feature type="domain" description="Zinc finger CGNR" evidence="2">
    <location>
        <begin position="169"/>
        <end position="211"/>
    </location>
</feature>
<comment type="caution">
    <text evidence="3">The sequence shown here is derived from an EMBL/GenBank/DDBJ whole genome shotgun (WGS) entry which is preliminary data.</text>
</comment>
<accession>A0ABN1WIX9</accession>
<gene>
    <name evidence="3" type="ORF">GCM10009676_43370</name>
</gene>
<dbReference type="Pfam" id="PF11706">
    <property type="entry name" value="zf-CGNR"/>
    <property type="match status" value="1"/>
</dbReference>
<evidence type="ECO:0000313" key="3">
    <source>
        <dbReference type="EMBL" id="GAA1251851.1"/>
    </source>
</evidence>
<dbReference type="Gene3D" id="1.10.3300.10">
    <property type="entry name" value="Jann2411-like domain"/>
    <property type="match status" value="1"/>
</dbReference>
<proteinExistence type="predicted"/>
<dbReference type="SUPFAM" id="SSF160904">
    <property type="entry name" value="Jann2411-like"/>
    <property type="match status" value="1"/>
</dbReference>
<dbReference type="PANTHER" id="PTHR35525">
    <property type="entry name" value="BLL6575 PROTEIN"/>
    <property type="match status" value="1"/>
</dbReference>
<dbReference type="Proteomes" id="UP001500653">
    <property type="component" value="Unassembled WGS sequence"/>
</dbReference>
<dbReference type="PANTHER" id="PTHR35525:SF3">
    <property type="entry name" value="BLL6575 PROTEIN"/>
    <property type="match status" value="1"/>
</dbReference>
<evidence type="ECO:0000313" key="4">
    <source>
        <dbReference type="Proteomes" id="UP001500653"/>
    </source>
</evidence>
<sequence>MPVMAAERNHCSRYTGDVDADVSLVLDFLNTVDVESDTDVLHSTAEWHAWAHARDLTPGSLDEAARARRVLRDAAGAPPDESSATDPENTTLSENTAPSESTAPSERTAPSENPPPSETPAPSARDLPIPVDVAFRLSPSADPQLVADDAVSAVFTAAMRLTVLGDWRRIKICPAGDCLWAFYDESRNRSRTWCSMQVCGNRVKARTFRRRTDSAGNEDSTVG</sequence>
<dbReference type="InterPro" id="IPR021005">
    <property type="entry name" value="Znf_CGNR"/>
</dbReference>
<dbReference type="InterPro" id="IPR010852">
    <property type="entry name" value="ABATE"/>
</dbReference>
<name>A0ABN1WIX9_9PSEU</name>